<dbReference type="AlphaFoldDB" id="A0A642V957"/>
<dbReference type="Gene3D" id="2.130.10.10">
    <property type="entry name" value="YVTN repeat-like/Quinoprotein amine dehydrogenase"/>
    <property type="match status" value="2"/>
</dbReference>
<dbReference type="PANTHER" id="PTHR10644">
    <property type="entry name" value="DNA REPAIR/RNA PROCESSING CPSF FAMILY"/>
    <property type="match status" value="1"/>
</dbReference>
<reference evidence="2" key="1">
    <citation type="journal article" date="2019" name="G3 (Bethesda)">
        <title>Genome Assemblies of Two Rare Opportunistic Yeast Pathogens: Diutina rugosa (syn. Candida rugosa) and Trichomonascus ciferrii (syn. Candida ciferrii).</title>
        <authorList>
            <person name="Mixao V."/>
            <person name="Saus E."/>
            <person name="Hansen A.P."/>
            <person name="Lass-Florl C."/>
            <person name="Gabaldon T."/>
        </authorList>
    </citation>
    <scope>NUCLEOTIDE SEQUENCE</scope>
    <source>
        <strain evidence="2">CBS 4856</strain>
    </source>
</reference>
<dbReference type="InterPro" id="IPR036322">
    <property type="entry name" value="WD40_repeat_dom_sf"/>
</dbReference>
<dbReference type="GO" id="GO:0006397">
    <property type="term" value="P:mRNA processing"/>
    <property type="evidence" value="ECO:0007669"/>
    <property type="project" value="UniProtKB-KW"/>
</dbReference>
<comment type="caution">
    <text evidence="2">The sequence shown here is derived from an EMBL/GenBank/DDBJ whole genome shotgun (WGS) entry which is preliminary data.</text>
</comment>
<dbReference type="EMBL" id="SWFS01000091">
    <property type="protein sequence ID" value="KAA8916662.1"/>
    <property type="molecule type" value="Genomic_DNA"/>
</dbReference>
<dbReference type="VEuPathDB" id="FungiDB:TRICI_001188"/>
<keyword evidence="3" id="KW-1185">Reference proteome</keyword>
<proteinExistence type="predicted"/>
<organism evidence="2 3">
    <name type="scientific">Trichomonascus ciferrii</name>
    <dbReference type="NCBI Taxonomy" id="44093"/>
    <lineage>
        <taxon>Eukaryota</taxon>
        <taxon>Fungi</taxon>
        <taxon>Dikarya</taxon>
        <taxon>Ascomycota</taxon>
        <taxon>Saccharomycotina</taxon>
        <taxon>Dipodascomycetes</taxon>
        <taxon>Dipodascales</taxon>
        <taxon>Trichomonascaceae</taxon>
        <taxon>Trichomonascus</taxon>
        <taxon>Trichomonascus ciferrii complex</taxon>
    </lineage>
</organism>
<sequence length="1151" mass="128683">MDGEVSYWISTLHWPSSVVFCEYGKFLGGVDVVAIGTRRQLYFYRFAGGSDTQLISTFNVNEGHSVNNGTRVRIKGTESDALFLVTDSGMPMMVVNDGRRFRTILPGDSTIQRYWSGLSQKDPAHLVVHSSGNFVVVGSRYDPLYVLSRDDHALRLDGKRLKNITLETVYPYVVQISFPTFAAYPYARGDIVRSVELVADVDGFPVLMVHRTKGDSEVVERYAFEHRSKRFVISGIDKLSDQRDDSGKVVSGSGGMDRGFPKGFLLYITKDKYLFSHYYMPRTEMMVIEGHIALCKDGQNVEYMAVSDCTNLESNQMVRIMPRNVIRRVVKQTYEHDAEKDLHFLCCHIDRNSIDEYSDIQEDIPIIYTTPESGNSELYHRVIVTTMGFLLGRKTTKDSPGEISAIVKITEAMFLASATDNKLLLITVEDRYSIYHSMGKFPACSFFKVLSEGYVLARALDSSLIIFRLYKNEGEDWTFDILGQMGNLAPIVDGGLSSIDGDVRKGSLKLVSRDIHLDNIVSFFRGHKPTSVVAEIEGLIDNIWLIYKAKGKSILLISMADGEMMVFSLSMDTGDIHQLEDAPWVDSETKTILISQYSEDLTIQVTEDAIRWINISSKNSQNWEVTNVRVFDQKIHFAVAPSNNCKKSVCSVGRSRLVSLNEELEPLVIRDFDIDIAGLASDENGDYVVVSFWDSRVHLLDGNTLATMDIKTVENGLARSLLFTEPRTLLVGAADGTLLTHKIEDGRFRHTQRKSIGNKPVRLQHLILDSKEFLCSSDSCFVIDAQGDIVSRLLTDYALPISLPQARQDKECLLALCDDRLVEIVLLDTDCDTVTGEYQKFSDYKSQIHGVAMVAEFHLVALLEAKEGTVSEESGTQVAVTLLDEYTGQVAKQYVSTTIGEEPLCIEYVYLDGAHYLVVGTQQLNSKRTAHDVGYLHLFCLYKDSEGRVELVHIDGMNVPAIPGCLVYSPDVPEADFLVGLGSVVSPMKLEPLQPTEDFGRFVRSRFPNNNPAVNATGPIMCIHTFSNTIAVADVFGGIRIYNISQNPKTVSEPQIGHIKEWPTAISLLNESHCIVSTMSGNLYAFELSSNTPRQKRHLPHQSGSYQTNEIITKIINLDSTKAYLLGKEGGIYLFGVEPDYPEILTHEAFR</sequence>
<dbReference type="OrthoDB" id="433457at2759"/>
<dbReference type="SUPFAM" id="SSF75011">
    <property type="entry name" value="3-carboxy-cis,cis-mucoante lactonizing enzyme"/>
    <property type="match status" value="1"/>
</dbReference>
<name>A0A642V957_9ASCO</name>
<accession>A0A642V957</accession>
<feature type="domain" description="RSE1/DDB1/CPSF1 C-terminal" evidence="1">
    <location>
        <begin position="880"/>
        <end position="1118"/>
    </location>
</feature>
<dbReference type="InterPro" id="IPR015943">
    <property type="entry name" value="WD40/YVTN_repeat-like_dom_sf"/>
</dbReference>
<dbReference type="GO" id="GO:0003676">
    <property type="term" value="F:nucleic acid binding"/>
    <property type="evidence" value="ECO:0007669"/>
    <property type="project" value="InterPro"/>
</dbReference>
<dbReference type="InterPro" id="IPR050358">
    <property type="entry name" value="RSE1/DDB1/CFT1"/>
</dbReference>
<evidence type="ECO:0000259" key="1">
    <source>
        <dbReference type="Pfam" id="PF03178"/>
    </source>
</evidence>
<protein>
    <recommendedName>
        <fullName evidence="1">RSE1/DDB1/CPSF1 C-terminal domain-containing protein</fullName>
    </recommendedName>
</protein>
<evidence type="ECO:0000313" key="3">
    <source>
        <dbReference type="Proteomes" id="UP000761534"/>
    </source>
</evidence>
<dbReference type="InterPro" id="IPR004871">
    <property type="entry name" value="RSE1/DDB1/CPSF1_C"/>
</dbReference>
<dbReference type="Pfam" id="PF03178">
    <property type="entry name" value="CPSF_A"/>
    <property type="match status" value="1"/>
</dbReference>
<evidence type="ECO:0000313" key="2">
    <source>
        <dbReference type="EMBL" id="KAA8916662.1"/>
    </source>
</evidence>
<dbReference type="Proteomes" id="UP000761534">
    <property type="component" value="Unassembled WGS sequence"/>
</dbReference>
<gene>
    <name evidence="2" type="ORF">TRICI_001188</name>
</gene>
<dbReference type="GO" id="GO:0005634">
    <property type="term" value="C:nucleus"/>
    <property type="evidence" value="ECO:0007669"/>
    <property type="project" value="InterPro"/>
</dbReference>
<dbReference type="SUPFAM" id="SSF50978">
    <property type="entry name" value="WD40 repeat-like"/>
    <property type="match status" value="1"/>
</dbReference>